<gene>
    <name evidence="2" type="ORF">EV197_0701</name>
</gene>
<name>A0A4Q7PKJ9_9FLAO</name>
<evidence type="ECO:0000313" key="3">
    <source>
        <dbReference type="Proteomes" id="UP000292262"/>
    </source>
</evidence>
<organism evidence="2 3">
    <name type="scientific">Aquimarina brevivitae</name>
    <dbReference type="NCBI Taxonomy" id="323412"/>
    <lineage>
        <taxon>Bacteria</taxon>
        <taxon>Pseudomonadati</taxon>
        <taxon>Bacteroidota</taxon>
        <taxon>Flavobacteriia</taxon>
        <taxon>Flavobacteriales</taxon>
        <taxon>Flavobacteriaceae</taxon>
        <taxon>Aquimarina</taxon>
    </lineage>
</organism>
<reference evidence="2 3" key="1">
    <citation type="submission" date="2019-02" db="EMBL/GenBank/DDBJ databases">
        <title>Genomic Encyclopedia of Type Strains, Phase IV (KMG-IV): sequencing the most valuable type-strain genomes for metagenomic binning, comparative biology and taxonomic classification.</title>
        <authorList>
            <person name="Goeker M."/>
        </authorList>
    </citation>
    <scope>NUCLEOTIDE SEQUENCE [LARGE SCALE GENOMIC DNA]</scope>
    <source>
        <strain evidence="2 3">DSM 17196</strain>
    </source>
</reference>
<feature type="transmembrane region" description="Helical" evidence="1">
    <location>
        <begin position="230"/>
        <end position="253"/>
    </location>
</feature>
<keyword evidence="1" id="KW-0472">Membrane</keyword>
<dbReference type="Proteomes" id="UP000292262">
    <property type="component" value="Unassembled WGS sequence"/>
</dbReference>
<dbReference type="EMBL" id="SGXE01000001">
    <property type="protein sequence ID" value="RZS99482.1"/>
    <property type="molecule type" value="Genomic_DNA"/>
</dbReference>
<feature type="transmembrane region" description="Helical" evidence="1">
    <location>
        <begin position="259"/>
        <end position="287"/>
    </location>
</feature>
<sequence length="296" mass="34830">MNNLERSIFKVLTGNMSKADFEKDLYQPCYIDKIAEDDFIAELIAINYNDRDWKSLLQKIILKIYSEEEFLAHLIKLYCLGILSQDDIESTINILYSLSDYNYQYYYEYDTLIRFNSFYEEYGYIKEGYGLNSEKEFLKEVKSFARFYLDKFENEQQKHQLLFLSLNREKYHSTEMQNISSNDLVEYAKNRILNIESKKNTLKYIGAFVYDKNLIDHIYSEARNKAFQHLFPLGLTYLTVGIPLLIAGILGVSSQKEISYVYILILLGSGLTLTGLYYVAQISYLLIRKQKTSKKN</sequence>
<accession>A0A4Q7PKJ9</accession>
<proteinExistence type="predicted"/>
<comment type="caution">
    <text evidence="2">The sequence shown here is derived from an EMBL/GenBank/DDBJ whole genome shotgun (WGS) entry which is preliminary data.</text>
</comment>
<keyword evidence="3" id="KW-1185">Reference proteome</keyword>
<keyword evidence="1" id="KW-1133">Transmembrane helix</keyword>
<keyword evidence="1" id="KW-0812">Transmembrane</keyword>
<evidence type="ECO:0000256" key="1">
    <source>
        <dbReference type="SAM" id="Phobius"/>
    </source>
</evidence>
<protein>
    <submittedName>
        <fullName evidence="2">Uncharacterized protein</fullName>
    </submittedName>
</protein>
<dbReference type="AlphaFoldDB" id="A0A4Q7PKJ9"/>
<evidence type="ECO:0000313" key="2">
    <source>
        <dbReference type="EMBL" id="RZS99482.1"/>
    </source>
</evidence>